<evidence type="ECO:0000313" key="1">
    <source>
        <dbReference type="EMBL" id="PKU74661.1"/>
    </source>
</evidence>
<reference evidence="1 2" key="2">
    <citation type="journal article" date="2017" name="Nature">
        <title>The Apostasia genome and the evolution of orchids.</title>
        <authorList>
            <person name="Zhang G.Q."/>
            <person name="Liu K.W."/>
            <person name="Li Z."/>
            <person name="Lohaus R."/>
            <person name="Hsiao Y.Y."/>
            <person name="Niu S.C."/>
            <person name="Wang J.Y."/>
            <person name="Lin Y.C."/>
            <person name="Xu Q."/>
            <person name="Chen L.J."/>
            <person name="Yoshida K."/>
            <person name="Fujiwara S."/>
            <person name="Wang Z.W."/>
            <person name="Zhang Y.Q."/>
            <person name="Mitsuda N."/>
            <person name="Wang M."/>
            <person name="Liu G.H."/>
            <person name="Pecoraro L."/>
            <person name="Huang H.X."/>
            <person name="Xiao X.J."/>
            <person name="Lin M."/>
            <person name="Wu X.Y."/>
            <person name="Wu W.L."/>
            <person name="Chen Y.Y."/>
            <person name="Chang S.B."/>
            <person name="Sakamoto S."/>
            <person name="Ohme-Takagi M."/>
            <person name="Yagi M."/>
            <person name="Zeng S.J."/>
            <person name="Shen C.Y."/>
            <person name="Yeh C.M."/>
            <person name="Luo Y.B."/>
            <person name="Tsai W.C."/>
            <person name="Van de Peer Y."/>
            <person name="Liu Z.J."/>
        </authorList>
    </citation>
    <scope>NUCLEOTIDE SEQUENCE [LARGE SCALE GENOMIC DNA]</scope>
    <source>
        <tissue evidence="1">The whole plant</tissue>
    </source>
</reference>
<dbReference type="EMBL" id="KZ502668">
    <property type="protein sequence ID" value="PKU74661.1"/>
    <property type="molecule type" value="Genomic_DNA"/>
</dbReference>
<dbReference type="AlphaFoldDB" id="A0A2I0WG83"/>
<protein>
    <submittedName>
        <fullName evidence="1">Uncharacterized protein</fullName>
    </submittedName>
</protein>
<proteinExistence type="predicted"/>
<keyword evidence="2" id="KW-1185">Reference proteome</keyword>
<name>A0A2I0WG83_9ASPA</name>
<sequence>MNQVARPSTNSISVEELQIHIILLYPFYLRSLSPPRAKTSQRDIEFMSFGSQ</sequence>
<reference evidence="1 2" key="1">
    <citation type="journal article" date="2016" name="Sci. Rep.">
        <title>The Dendrobium catenatum Lindl. genome sequence provides insights into polysaccharide synthase, floral development and adaptive evolution.</title>
        <authorList>
            <person name="Zhang G.Q."/>
            <person name="Xu Q."/>
            <person name="Bian C."/>
            <person name="Tsai W.C."/>
            <person name="Yeh C.M."/>
            <person name="Liu K.W."/>
            <person name="Yoshida K."/>
            <person name="Zhang L.S."/>
            <person name="Chang S.B."/>
            <person name="Chen F."/>
            <person name="Shi Y."/>
            <person name="Su Y.Y."/>
            <person name="Zhang Y.Q."/>
            <person name="Chen L.J."/>
            <person name="Yin Y."/>
            <person name="Lin M."/>
            <person name="Huang H."/>
            <person name="Deng H."/>
            <person name="Wang Z.W."/>
            <person name="Zhu S.L."/>
            <person name="Zhao X."/>
            <person name="Deng C."/>
            <person name="Niu S.C."/>
            <person name="Huang J."/>
            <person name="Wang M."/>
            <person name="Liu G.H."/>
            <person name="Yang H.J."/>
            <person name="Xiao X.J."/>
            <person name="Hsiao Y.Y."/>
            <person name="Wu W.L."/>
            <person name="Chen Y.Y."/>
            <person name="Mitsuda N."/>
            <person name="Ohme-Takagi M."/>
            <person name="Luo Y.B."/>
            <person name="Van de Peer Y."/>
            <person name="Liu Z.J."/>
        </authorList>
    </citation>
    <scope>NUCLEOTIDE SEQUENCE [LARGE SCALE GENOMIC DNA]</scope>
    <source>
        <tissue evidence="1">The whole plant</tissue>
    </source>
</reference>
<organism evidence="1 2">
    <name type="scientific">Dendrobium catenatum</name>
    <dbReference type="NCBI Taxonomy" id="906689"/>
    <lineage>
        <taxon>Eukaryota</taxon>
        <taxon>Viridiplantae</taxon>
        <taxon>Streptophyta</taxon>
        <taxon>Embryophyta</taxon>
        <taxon>Tracheophyta</taxon>
        <taxon>Spermatophyta</taxon>
        <taxon>Magnoliopsida</taxon>
        <taxon>Liliopsida</taxon>
        <taxon>Asparagales</taxon>
        <taxon>Orchidaceae</taxon>
        <taxon>Epidendroideae</taxon>
        <taxon>Malaxideae</taxon>
        <taxon>Dendrobiinae</taxon>
        <taxon>Dendrobium</taxon>
    </lineage>
</organism>
<accession>A0A2I0WG83</accession>
<dbReference type="Proteomes" id="UP000233837">
    <property type="component" value="Unassembled WGS sequence"/>
</dbReference>
<gene>
    <name evidence="1" type="ORF">MA16_Dca004852</name>
</gene>
<evidence type="ECO:0000313" key="2">
    <source>
        <dbReference type="Proteomes" id="UP000233837"/>
    </source>
</evidence>